<dbReference type="Gene3D" id="3.55.50.30">
    <property type="match status" value="1"/>
</dbReference>
<dbReference type="PANTHER" id="PTHR30273">
    <property type="entry name" value="PERIPLASMIC SIGNAL SENSOR AND SIGMA FACTOR ACTIVATOR FECR-RELATED"/>
    <property type="match status" value="1"/>
</dbReference>
<sequence length="300" mass="34763">MDEKYYLAKWLNDELEGEELIEFEKSPEFHTYLKIKEYSNQLTVPEFDKNAIYENIMQQQKEKPKIIPLQKNWFLKIAAILILSIGLGTFMFLNFSTENLLAKNGEKNSFVLPDHSKVILNSGSEISYKKWNWDSNRKLNLKGEAFFKVAKGKKFEVQTELGKVTVLGTQFNVKNREDRFEVTCYEGKVRVNYNNKELLLTKGMQVIFENDIQTDLSVTVKKPDWMNNEVSFHKETLIAVLNEIERQYNVTIENKSTSGDTIFTGKIPTNDLDIALKIVSTTFNLKVIKKAESLFVLESN</sequence>
<accession>A0A2U8QSV4</accession>
<dbReference type="GO" id="GO:0016989">
    <property type="term" value="F:sigma factor antagonist activity"/>
    <property type="evidence" value="ECO:0007669"/>
    <property type="project" value="TreeGrafter"/>
</dbReference>
<gene>
    <name evidence="4" type="ORF">DI487_02945</name>
</gene>
<feature type="domain" description="Protein FecR C-terminal" evidence="3">
    <location>
        <begin position="230"/>
        <end position="289"/>
    </location>
</feature>
<keyword evidence="1" id="KW-0812">Transmembrane</keyword>
<keyword evidence="5" id="KW-1185">Reference proteome</keyword>
<dbReference type="AlphaFoldDB" id="A0A2U8QSV4"/>
<organism evidence="4 5">
    <name type="scientific">Flavobacterium sediminis</name>
    <dbReference type="NCBI Taxonomy" id="2201181"/>
    <lineage>
        <taxon>Bacteria</taxon>
        <taxon>Pseudomonadati</taxon>
        <taxon>Bacteroidota</taxon>
        <taxon>Flavobacteriia</taxon>
        <taxon>Flavobacteriales</taxon>
        <taxon>Flavobacteriaceae</taxon>
        <taxon>Flavobacterium</taxon>
    </lineage>
</organism>
<dbReference type="Gene3D" id="2.60.120.1440">
    <property type="match status" value="1"/>
</dbReference>
<dbReference type="InterPro" id="IPR032508">
    <property type="entry name" value="FecR_C"/>
</dbReference>
<evidence type="ECO:0000313" key="4">
    <source>
        <dbReference type="EMBL" id="AWM12925.1"/>
    </source>
</evidence>
<proteinExistence type="predicted"/>
<dbReference type="Pfam" id="PF04773">
    <property type="entry name" value="FecR"/>
    <property type="match status" value="1"/>
</dbReference>
<feature type="transmembrane region" description="Helical" evidence="1">
    <location>
        <begin position="73"/>
        <end position="93"/>
    </location>
</feature>
<name>A0A2U8QSV4_9FLAO</name>
<evidence type="ECO:0000313" key="5">
    <source>
        <dbReference type="Proteomes" id="UP000245429"/>
    </source>
</evidence>
<feature type="domain" description="FecR protein" evidence="2">
    <location>
        <begin position="103"/>
        <end position="190"/>
    </location>
</feature>
<dbReference type="InterPro" id="IPR006860">
    <property type="entry name" value="FecR"/>
</dbReference>
<keyword evidence="1" id="KW-0472">Membrane</keyword>
<dbReference type="InterPro" id="IPR012373">
    <property type="entry name" value="Ferrdict_sens_TM"/>
</dbReference>
<dbReference type="OrthoDB" id="1097347at2"/>
<dbReference type="Proteomes" id="UP000245429">
    <property type="component" value="Chromosome"/>
</dbReference>
<dbReference type="PANTHER" id="PTHR30273:SF2">
    <property type="entry name" value="PROTEIN FECR"/>
    <property type="match status" value="1"/>
</dbReference>
<dbReference type="EMBL" id="CP029463">
    <property type="protein sequence ID" value="AWM12925.1"/>
    <property type="molecule type" value="Genomic_DNA"/>
</dbReference>
<keyword evidence="1" id="KW-1133">Transmembrane helix</keyword>
<dbReference type="Pfam" id="PF16344">
    <property type="entry name" value="FecR_C"/>
    <property type="match status" value="1"/>
</dbReference>
<evidence type="ECO:0000256" key="1">
    <source>
        <dbReference type="SAM" id="Phobius"/>
    </source>
</evidence>
<evidence type="ECO:0000259" key="2">
    <source>
        <dbReference type="Pfam" id="PF04773"/>
    </source>
</evidence>
<evidence type="ECO:0000259" key="3">
    <source>
        <dbReference type="Pfam" id="PF16344"/>
    </source>
</evidence>
<protein>
    <submittedName>
        <fullName evidence="4">Iron dicitrate transport regulator FecR</fullName>
    </submittedName>
</protein>
<dbReference type="KEGG" id="fse:DI487_02945"/>
<dbReference type="RefSeq" id="WP_109568333.1">
    <property type="nucleotide sequence ID" value="NZ_CP029463.1"/>
</dbReference>
<reference evidence="4 5" key="1">
    <citation type="submission" date="2018-05" db="EMBL/GenBank/DDBJ databases">
        <title>Flavobacterium sp. MEBiC07310.</title>
        <authorList>
            <person name="Baek K."/>
        </authorList>
    </citation>
    <scope>NUCLEOTIDE SEQUENCE [LARGE SCALE GENOMIC DNA]</scope>
    <source>
        <strain evidence="4 5">MEBiC07310</strain>
    </source>
</reference>